<proteinExistence type="inferred from homology"/>
<dbReference type="InterPro" id="IPR032466">
    <property type="entry name" value="Metal_Hydrolase"/>
</dbReference>
<gene>
    <name evidence="3" type="ORF">COX64_04380</name>
</gene>
<comment type="similarity">
    <text evidence="1">Belongs to the metallo-dependent hydrolases superfamily.</text>
</comment>
<comment type="caution">
    <text evidence="3">The sequence shown here is derived from an EMBL/GenBank/DDBJ whole genome shotgun (WGS) entry which is preliminary data.</text>
</comment>
<reference evidence="4" key="1">
    <citation type="submission" date="2017-09" db="EMBL/GenBank/DDBJ databases">
        <title>Depth-based differentiation of microbial function through sediment-hosted aquifers and enrichment of novel symbionts in the deep terrestrial subsurface.</title>
        <authorList>
            <person name="Probst A.J."/>
            <person name="Ladd B."/>
            <person name="Jarett J.K."/>
            <person name="Geller-Mcgrath D.E."/>
            <person name="Sieber C.M.K."/>
            <person name="Emerson J.B."/>
            <person name="Anantharaman K."/>
            <person name="Thomas B.C."/>
            <person name="Malmstrom R."/>
            <person name="Stieglmeier M."/>
            <person name="Klingl A."/>
            <person name="Woyke T."/>
            <person name="Ryan C.M."/>
            <person name="Banfield J.F."/>
        </authorList>
    </citation>
    <scope>NUCLEOTIDE SEQUENCE [LARGE SCALE GENOMIC DNA]</scope>
</reference>
<feature type="domain" description="Amidohydrolase-related" evidence="2">
    <location>
        <begin position="6"/>
        <end position="285"/>
    </location>
</feature>
<dbReference type="PANTHER" id="PTHR43569:SF2">
    <property type="entry name" value="AMIDOHYDROLASE-RELATED DOMAIN-CONTAINING PROTEIN"/>
    <property type="match status" value="1"/>
</dbReference>
<keyword evidence="3" id="KW-0378">Hydrolase</keyword>
<protein>
    <submittedName>
        <fullName evidence="3">Amidohydrolase</fullName>
    </submittedName>
</protein>
<dbReference type="Gene3D" id="3.20.20.140">
    <property type="entry name" value="Metal-dependent hydrolases"/>
    <property type="match status" value="1"/>
</dbReference>
<dbReference type="PANTHER" id="PTHR43569">
    <property type="entry name" value="AMIDOHYDROLASE"/>
    <property type="match status" value="1"/>
</dbReference>
<dbReference type="InterPro" id="IPR006680">
    <property type="entry name" value="Amidohydro-rel"/>
</dbReference>
<accession>A0A2M7W101</accession>
<dbReference type="SUPFAM" id="SSF51556">
    <property type="entry name" value="Metallo-dependent hydrolases"/>
    <property type="match status" value="1"/>
</dbReference>
<evidence type="ECO:0000256" key="1">
    <source>
        <dbReference type="ARBA" id="ARBA00038310"/>
    </source>
</evidence>
<evidence type="ECO:0000313" key="3">
    <source>
        <dbReference type="EMBL" id="PJA12637.1"/>
    </source>
</evidence>
<dbReference type="InterPro" id="IPR052350">
    <property type="entry name" value="Metallo-dep_Lactonases"/>
</dbReference>
<organism evidence="3 4">
    <name type="scientific">Candidatus Dojkabacteria bacterium CG_4_10_14_0_2_um_filter_Dojkabacteria_WS6_41_15</name>
    <dbReference type="NCBI Taxonomy" id="2014249"/>
    <lineage>
        <taxon>Bacteria</taxon>
        <taxon>Candidatus Dojkabacteria</taxon>
    </lineage>
</organism>
<dbReference type="GO" id="GO:0016787">
    <property type="term" value="F:hydrolase activity"/>
    <property type="evidence" value="ECO:0007669"/>
    <property type="project" value="UniProtKB-KW"/>
</dbReference>
<dbReference type="EMBL" id="PFQB01000107">
    <property type="protein sequence ID" value="PJA12637.1"/>
    <property type="molecule type" value="Genomic_DNA"/>
</dbReference>
<dbReference type="Pfam" id="PF04909">
    <property type="entry name" value="Amidohydro_2"/>
    <property type="match status" value="1"/>
</dbReference>
<dbReference type="AlphaFoldDB" id="A0A2M7W101"/>
<sequence length="287" mass="33237">MNSTIIDTHVHLWRYNRKDFPWITPDIDALAQDFLFDDLLVAKESADVEQVVLVQARQLKEETQFLCSIAENNHDVLGVVGWVDVLGDLVEQELIAYKQTSSKTKLVAFRHLVQDELNENFMCQPKFIQAMKLLNKHQFSYEVLIKRHQFGQFHTLLQELSEHESPNYVLDHMGKPAINGISRDFELWRKDITKVACYPNVYCKISGLLTESSKNTVEKEDFRPCIDTIIEKFGVDRIMLGSDWPVCTIKGTYKESINVATYLKKELIQSDWNAIVKLTAQRVYGQH</sequence>
<dbReference type="Proteomes" id="UP000228952">
    <property type="component" value="Unassembled WGS sequence"/>
</dbReference>
<name>A0A2M7W101_9BACT</name>
<evidence type="ECO:0000259" key="2">
    <source>
        <dbReference type="Pfam" id="PF04909"/>
    </source>
</evidence>
<evidence type="ECO:0000313" key="4">
    <source>
        <dbReference type="Proteomes" id="UP000228952"/>
    </source>
</evidence>